<reference evidence="1 2" key="1">
    <citation type="journal article" date="2023" name="Microbiol. Spectr.">
        <title>Symbiosis of Carpenter Bees with Uncharacterized Lactic Acid Bacteria Showing NAD Auxotrophy.</title>
        <authorList>
            <person name="Kawasaki S."/>
            <person name="Ozawa K."/>
            <person name="Mori T."/>
            <person name="Yamamoto A."/>
            <person name="Ito M."/>
            <person name="Ohkuma M."/>
            <person name="Sakamoto M."/>
            <person name="Matsutani M."/>
        </authorList>
    </citation>
    <scope>NUCLEOTIDE SEQUENCE [LARGE SCALE GENOMIC DNA]</scope>
    <source>
        <strain evidence="1 2">Kim37-2</strain>
    </source>
</reference>
<sequence>MTATLAAPIAVENQVIVSTDVRNRVPLGKKGKGLYRITETDFGYTLERVKVVSERDASLLENDEFWEKATKGFDSKELKPMEL</sequence>
<evidence type="ECO:0000313" key="2">
    <source>
        <dbReference type="Proteomes" id="UP001321766"/>
    </source>
</evidence>
<protein>
    <submittedName>
        <fullName evidence="1">Uncharacterized protein</fullName>
    </submittedName>
</protein>
<accession>A0ABM8B5T4</accession>
<name>A0ABM8B5T4_9BIFI</name>
<dbReference type="EMBL" id="AP026798">
    <property type="protein sequence ID" value="BDR52206.1"/>
    <property type="molecule type" value="Genomic_DNA"/>
</dbReference>
<dbReference type="Proteomes" id="UP001321766">
    <property type="component" value="Chromosome"/>
</dbReference>
<keyword evidence="2" id="KW-1185">Reference proteome</keyword>
<proteinExistence type="predicted"/>
<evidence type="ECO:0000313" key="1">
    <source>
        <dbReference type="EMBL" id="BDR52206.1"/>
    </source>
</evidence>
<gene>
    <name evidence="1" type="ORF">KIM372_01130</name>
</gene>
<organism evidence="1 2">
    <name type="scientific">Bombiscardovia nodaiensis</name>
    <dbReference type="NCBI Taxonomy" id="2932181"/>
    <lineage>
        <taxon>Bacteria</taxon>
        <taxon>Bacillati</taxon>
        <taxon>Actinomycetota</taxon>
        <taxon>Actinomycetes</taxon>
        <taxon>Bifidobacteriales</taxon>
        <taxon>Bifidobacteriaceae</taxon>
        <taxon>Bombiscardovia</taxon>
    </lineage>
</organism>